<feature type="transmembrane region" description="Helical" evidence="1">
    <location>
        <begin position="39"/>
        <end position="57"/>
    </location>
</feature>
<evidence type="ECO:0000256" key="1">
    <source>
        <dbReference type="SAM" id="Phobius"/>
    </source>
</evidence>
<dbReference type="AlphaFoldDB" id="A0A1H7ST47"/>
<dbReference type="EMBL" id="FOBL01000009">
    <property type="protein sequence ID" value="SEL74687.1"/>
    <property type="molecule type" value="Genomic_DNA"/>
</dbReference>
<proteinExistence type="predicted"/>
<reference evidence="2 5" key="2">
    <citation type="submission" date="2019-07" db="EMBL/GenBank/DDBJ databases">
        <title>Whole genome shotgun sequence of Alkalibacterium putridalgicola NBRC 103243.</title>
        <authorList>
            <person name="Hosoyama A."/>
            <person name="Uohara A."/>
            <person name="Ohji S."/>
            <person name="Ichikawa N."/>
        </authorList>
    </citation>
    <scope>NUCLEOTIDE SEQUENCE [LARGE SCALE GENOMIC DNA]</scope>
    <source>
        <strain evidence="2 5">NBRC 103243</strain>
    </source>
</reference>
<protein>
    <submittedName>
        <fullName evidence="3">Uncharacterized protein</fullName>
    </submittedName>
</protein>
<dbReference type="Proteomes" id="UP000321425">
    <property type="component" value="Unassembled WGS sequence"/>
</dbReference>
<name>A0A1H7ST47_9LACT</name>
<keyword evidence="1" id="KW-1133">Transmembrane helix</keyword>
<sequence length="145" mass="16796">MGLFYFALVAGGVTLFLSDKEEVDKLFTAIDTYRKQFRLATFIYVGLFGMFMVPFDFIDFSMILRYAVFYFIFGVILYGLYKNQPLKVLKIVTLLHLLGVAGRIALEWMEWTPVKLFNIGIYAAVIPLYLYIIQLVLTLKRFASN</sequence>
<dbReference type="STRING" id="426703.SAMN04488100_10930"/>
<evidence type="ECO:0000313" key="3">
    <source>
        <dbReference type="EMBL" id="SEL74687.1"/>
    </source>
</evidence>
<feature type="transmembrane region" description="Helical" evidence="1">
    <location>
        <begin position="118"/>
        <end position="139"/>
    </location>
</feature>
<evidence type="ECO:0000313" key="4">
    <source>
        <dbReference type="Proteomes" id="UP000198548"/>
    </source>
</evidence>
<keyword evidence="1" id="KW-0472">Membrane</keyword>
<dbReference type="OrthoDB" id="2166599at2"/>
<reference evidence="3 4" key="1">
    <citation type="submission" date="2016-10" db="EMBL/GenBank/DDBJ databases">
        <authorList>
            <person name="de Groot N.N."/>
        </authorList>
    </citation>
    <scope>NUCLEOTIDE SEQUENCE [LARGE SCALE GENOMIC DNA]</scope>
    <source>
        <strain evidence="3 4">DSM 19182</strain>
    </source>
</reference>
<organism evidence="3 4">
    <name type="scientific">Alkalibacterium putridalgicola</name>
    <dbReference type="NCBI Taxonomy" id="426703"/>
    <lineage>
        <taxon>Bacteria</taxon>
        <taxon>Bacillati</taxon>
        <taxon>Bacillota</taxon>
        <taxon>Bacilli</taxon>
        <taxon>Lactobacillales</taxon>
        <taxon>Carnobacteriaceae</taxon>
        <taxon>Alkalibacterium</taxon>
    </lineage>
</organism>
<dbReference type="EMBL" id="BJUX01000011">
    <property type="protein sequence ID" value="GEK89180.1"/>
    <property type="molecule type" value="Genomic_DNA"/>
</dbReference>
<accession>A0A1H7ST47</accession>
<keyword evidence="1" id="KW-0812">Transmembrane</keyword>
<feature type="transmembrane region" description="Helical" evidence="1">
    <location>
        <begin position="63"/>
        <end position="81"/>
    </location>
</feature>
<dbReference type="RefSeq" id="WP_091487528.1">
    <property type="nucleotide sequence ID" value="NZ_BJUX01000011.1"/>
</dbReference>
<feature type="transmembrane region" description="Helical" evidence="1">
    <location>
        <begin position="88"/>
        <end position="106"/>
    </location>
</feature>
<dbReference type="Proteomes" id="UP000198548">
    <property type="component" value="Unassembled WGS sequence"/>
</dbReference>
<keyword evidence="5" id="KW-1185">Reference proteome</keyword>
<evidence type="ECO:0000313" key="5">
    <source>
        <dbReference type="Proteomes" id="UP000321425"/>
    </source>
</evidence>
<evidence type="ECO:0000313" key="2">
    <source>
        <dbReference type="EMBL" id="GEK89180.1"/>
    </source>
</evidence>
<gene>
    <name evidence="2" type="ORF">APU01nite_12190</name>
    <name evidence="3" type="ORF">SAMN04488100_10930</name>
</gene>